<organism evidence="1 2">
    <name type="scientific">Sorangium atrum</name>
    <dbReference type="NCBI Taxonomy" id="2995308"/>
    <lineage>
        <taxon>Bacteria</taxon>
        <taxon>Pseudomonadati</taxon>
        <taxon>Myxococcota</taxon>
        <taxon>Polyangia</taxon>
        <taxon>Polyangiales</taxon>
        <taxon>Polyangiaceae</taxon>
        <taxon>Sorangium</taxon>
    </lineage>
</organism>
<gene>
    <name evidence="1" type="ORF">POL72_26995</name>
</gene>
<sequence length="76" mass="8752">MARTVEWQPFKEPDWSSAWSQLSRSANRKNGAEHKVRVGGDEYAYPYFDLNLSTLGDEGAIKEKLLLPLDRWRLGV</sequence>
<protein>
    <submittedName>
        <fullName evidence="1">Uncharacterized protein</fullName>
    </submittedName>
</protein>
<reference evidence="1 2" key="1">
    <citation type="submission" date="2023-01" db="EMBL/GenBank/DDBJ databases">
        <title>Minimal conservation of predation-associated metabolite biosynthetic gene clusters underscores biosynthetic potential of Myxococcota including descriptions for ten novel species: Archangium lansinium sp. nov., Myxococcus landrumus sp. nov., Nannocystis bai.</title>
        <authorList>
            <person name="Ahearne A."/>
            <person name="Stevens C."/>
            <person name="Dowd S."/>
        </authorList>
    </citation>
    <scope>NUCLEOTIDE SEQUENCE [LARGE SCALE GENOMIC DNA]</scope>
    <source>
        <strain evidence="1 2">WIWO2</strain>
    </source>
</reference>
<name>A0ABT5C4W9_9BACT</name>
<keyword evidence="2" id="KW-1185">Reference proteome</keyword>
<comment type="caution">
    <text evidence="1">The sequence shown here is derived from an EMBL/GenBank/DDBJ whole genome shotgun (WGS) entry which is preliminary data.</text>
</comment>
<evidence type="ECO:0000313" key="2">
    <source>
        <dbReference type="Proteomes" id="UP001217485"/>
    </source>
</evidence>
<evidence type="ECO:0000313" key="1">
    <source>
        <dbReference type="EMBL" id="MDC0681417.1"/>
    </source>
</evidence>
<dbReference type="Proteomes" id="UP001217485">
    <property type="component" value="Unassembled WGS sequence"/>
</dbReference>
<dbReference type="EMBL" id="JAQNDK010000003">
    <property type="protein sequence ID" value="MDC0681417.1"/>
    <property type="molecule type" value="Genomic_DNA"/>
</dbReference>
<accession>A0ABT5C4W9</accession>
<dbReference type="RefSeq" id="WP_272098506.1">
    <property type="nucleotide sequence ID" value="NZ_JAQNDK010000003.1"/>
</dbReference>
<proteinExistence type="predicted"/>